<protein>
    <submittedName>
        <fullName evidence="2">Uncharacterized protein</fullName>
    </submittedName>
</protein>
<dbReference type="RefSeq" id="WP_148856251.1">
    <property type="nucleotide sequence ID" value="NZ_PHNJ01000001.1"/>
</dbReference>
<feature type="compositionally biased region" description="Low complexity" evidence="1">
    <location>
        <begin position="73"/>
        <end position="82"/>
    </location>
</feature>
<feature type="compositionally biased region" description="Basic and acidic residues" evidence="1">
    <location>
        <begin position="183"/>
        <end position="193"/>
    </location>
</feature>
<dbReference type="OrthoDB" id="189973at2157"/>
<evidence type="ECO:0000313" key="2">
    <source>
        <dbReference type="EMBL" id="TYL40458.1"/>
    </source>
</evidence>
<feature type="compositionally biased region" description="Acidic residues" evidence="1">
    <location>
        <begin position="83"/>
        <end position="99"/>
    </location>
</feature>
<comment type="caution">
    <text evidence="2">The sequence shown here is derived from an EMBL/GenBank/DDBJ whole genome shotgun (WGS) entry which is preliminary data.</text>
</comment>
<sequence length="356" mass="39533">MRELPVDLDEDTLEALEAERRLIGFENRAAYVRWIVDHRGSISGGSDEDNELLEAYRQRIDELERRLEDLESAAHSSESGEAVGEDADLDEDTDAESDSSDERSDSRSEGERSDQDDAWRRWGQDPTIEVRGGPQRTVRRAVADEQPAEATDGGSPAEATSGSSTVQMSETDRPAPAETDGQQQREDDSRPPADADSAPLTPERVVRVAEDPVAADADVLESVEVERLDEFSRRAVAKTRERLDRDVETGLDYRSTPPLTNEDVRPGADLVDLEALSVPGRSEEQLARRRAVAGRALAFLRDERQARKADFVEGFYETSPAGYATSESWWSFLKAVFRQVETVDGGDGARTWRYTG</sequence>
<feature type="compositionally biased region" description="Low complexity" evidence="1">
    <location>
        <begin position="194"/>
        <end position="203"/>
    </location>
</feature>
<keyword evidence="3" id="KW-1185">Reference proteome</keyword>
<evidence type="ECO:0000313" key="3">
    <source>
        <dbReference type="Proteomes" id="UP000766904"/>
    </source>
</evidence>
<gene>
    <name evidence="2" type="ORF">CV102_02470</name>
</gene>
<reference evidence="2" key="1">
    <citation type="submission" date="2017-11" db="EMBL/GenBank/DDBJ databases">
        <authorList>
            <person name="Kajale S.C."/>
            <person name="Sharma A."/>
        </authorList>
    </citation>
    <scope>NUCLEOTIDE SEQUENCE</scope>
    <source>
        <strain evidence="2">LS1_42</strain>
    </source>
</reference>
<organism evidence="2 3">
    <name type="scientific">Natronococcus pandeyae</name>
    <dbReference type="NCBI Taxonomy" id="2055836"/>
    <lineage>
        <taxon>Archaea</taxon>
        <taxon>Methanobacteriati</taxon>
        <taxon>Methanobacteriota</taxon>
        <taxon>Stenosarchaea group</taxon>
        <taxon>Halobacteria</taxon>
        <taxon>Halobacteriales</taxon>
        <taxon>Natrialbaceae</taxon>
        <taxon>Natronococcus</taxon>
    </lineage>
</organism>
<feature type="compositionally biased region" description="Basic and acidic residues" evidence="1">
    <location>
        <begin position="100"/>
        <end position="123"/>
    </location>
</feature>
<dbReference type="AlphaFoldDB" id="A0A8J8Q8H0"/>
<name>A0A8J8Q8H0_9EURY</name>
<dbReference type="EMBL" id="PHNJ01000001">
    <property type="protein sequence ID" value="TYL40458.1"/>
    <property type="molecule type" value="Genomic_DNA"/>
</dbReference>
<evidence type="ECO:0000256" key="1">
    <source>
        <dbReference type="SAM" id="MobiDB-lite"/>
    </source>
</evidence>
<feature type="compositionally biased region" description="Polar residues" evidence="1">
    <location>
        <begin position="158"/>
        <end position="169"/>
    </location>
</feature>
<dbReference type="Proteomes" id="UP000766904">
    <property type="component" value="Unassembled WGS sequence"/>
</dbReference>
<proteinExistence type="predicted"/>
<feature type="region of interest" description="Disordered" evidence="1">
    <location>
        <begin position="68"/>
        <end position="206"/>
    </location>
</feature>
<accession>A0A8J8Q8H0</accession>